<sequence>MWDADKGAVTIWTEPLYTFANPILMLLVLAVLPGSFFRPIAFQVLGVISATFLLMFTSTRLWAADTDGIWALARAEGCIAPPYLSAGFAAIVAAFAIIRAIRRIRKPRV</sequence>
<feature type="transmembrane region" description="Helical" evidence="1">
    <location>
        <begin position="16"/>
        <end position="37"/>
    </location>
</feature>
<organism evidence="2 3">
    <name type="scientific">Marivivens niveibacter</name>
    <dbReference type="NCBI Taxonomy" id="1930667"/>
    <lineage>
        <taxon>Bacteria</taxon>
        <taxon>Pseudomonadati</taxon>
        <taxon>Pseudomonadota</taxon>
        <taxon>Alphaproteobacteria</taxon>
        <taxon>Rhodobacterales</taxon>
        <taxon>Paracoccaceae</taxon>
        <taxon>Marivivens group</taxon>
        <taxon>Marivivens</taxon>
    </lineage>
</organism>
<keyword evidence="1" id="KW-0812">Transmembrane</keyword>
<comment type="caution">
    <text evidence="2">The sequence shown here is derived from an EMBL/GenBank/DDBJ whole genome shotgun (WGS) entry which is preliminary data.</text>
</comment>
<proteinExistence type="predicted"/>
<gene>
    <name evidence="2" type="ORF">BVC71_10530</name>
</gene>
<accession>A0A251WYJ6</accession>
<evidence type="ECO:0000256" key="1">
    <source>
        <dbReference type="SAM" id="Phobius"/>
    </source>
</evidence>
<name>A0A251WYJ6_9RHOB</name>
<keyword evidence="1" id="KW-0472">Membrane</keyword>
<evidence type="ECO:0000313" key="2">
    <source>
        <dbReference type="EMBL" id="OUD09134.1"/>
    </source>
</evidence>
<keyword evidence="3" id="KW-1185">Reference proteome</keyword>
<feature type="transmembrane region" description="Helical" evidence="1">
    <location>
        <begin position="44"/>
        <end position="63"/>
    </location>
</feature>
<feature type="transmembrane region" description="Helical" evidence="1">
    <location>
        <begin position="83"/>
        <end position="101"/>
    </location>
</feature>
<keyword evidence="1" id="KW-1133">Transmembrane helix</keyword>
<dbReference type="Proteomes" id="UP000194664">
    <property type="component" value="Unassembled WGS sequence"/>
</dbReference>
<dbReference type="AlphaFoldDB" id="A0A251WYJ6"/>
<protein>
    <submittedName>
        <fullName evidence="2">Uncharacterized protein</fullName>
    </submittedName>
</protein>
<dbReference type="EMBL" id="MSPP01000003">
    <property type="protein sequence ID" value="OUD09134.1"/>
    <property type="molecule type" value="Genomic_DNA"/>
</dbReference>
<reference evidence="2 3" key="1">
    <citation type="submission" date="2016-12" db="EMBL/GenBank/DDBJ databases">
        <title>The draft genome sequence of HSLHS2.</title>
        <authorList>
            <person name="Hu D."/>
            <person name="Wang L."/>
            <person name="Shao Z."/>
        </authorList>
    </citation>
    <scope>NUCLEOTIDE SEQUENCE [LARGE SCALE GENOMIC DNA]</scope>
    <source>
        <strain evidence="2">MCCC 1A06712</strain>
    </source>
</reference>
<evidence type="ECO:0000313" key="3">
    <source>
        <dbReference type="Proteomes" id="UP000194664"/>
    </source>
</evidence>